<feature type="region of interest" description="Disordered" evidence="1">
    <location>
        <begin position="65"/>
        <end position="104"/>
    </location>
</feature>
<gene>
    <name evidence="2" type="ORF">I7I51_09074</name>
</gene>
<dbReference type="EMBL" id="CP069109">
    <property type="protein sequence ID" value="QSS59638.1"/>
    <property type="molecule type" value="Genomic_DNA"/>
</dbReference>
<proteinExistence type="predicted"/>
<name>A0A8A1LZL9_AJECA</name>
<protein>
    <submittedName>
        <fullName evidence="2">Uncharacterized protein</fullName>
    </submittedName>
</protein>
<dbReference type="VEuPathDB" id="FungiDB:I7I51_09074"/>
<dbReference type="AlphaFoldDB" id="A0A8A1LZL9"/>
<reference evidence="2" key="1">
    <citation type="submission" date="2021-01" db="EMBL/GenBank/DDBJ databases">
        <title>Chromosome-level genome assembly of a human fungal pathogen reveals clustering of transcriptionally co-regulated genes.</title>
        <authorList>
            <person name="Voorhies M."/>
            <person name="Cohen S."/>
            <person name="Shea T.P."/>
            <person name="Petrus S."/>
            <person name="Munoz J.F."/>
            <person name="Poplawski S."/>
            <person name="Goldman W.E."/>
            <person name="Michael T."/>
            <person name="Cuomo C.A."/>
            <person name="Sil A."/>
            <person name="Beyhan S."/>
        </authorList>
    </citation>
    <scope>NUCLEOTIDE SEQUENCE</scope>
    <source>
        <strain evidence="2">WU24</strain>
    </source>
</reference>
<sequence>MYWNEHGGYGMSSHVALILDGIYPISSEVYVSDIRNLLPHIPQLKYGLAESGRCIALRIRGQKDRNLSPVAASSIQASDGDVSKSAKAVNGSRSRSEKVSTGQPETIHGALTSSKRPIKIGQRGFRLQETVDSNKGVQGDLCGSFSNMTTTPNIH</sequence>
<dbReference type="OrthoDB" id="10573655at2759"/>
<evidence type="ECO:0000313" key="3">
    <source>
        <dbReference type="Proteomes" id="UP000663671"/>
    </source>
</evidence>
<evidence type="ECO:0000256" key="1">
    <source>
        <dbReference type="SAM" id="MobiDB-lite"/>
    </source>
</evidence>
<accession>A0A8A1LZL9</accession>
<evidence type="ECO:0000313" key="2">
    <source>
        <dbReference type="EMBL" id="QSS59638.1"/>
    </source>
</evidence>
<organism evidence="2 3">
    <name type="scientific">Ajellomyces capsulatus</name>
    <name type="common">Darling's disease fungus</name>
    <name type="synonym">Histoplasma capsulatum</name>
    <dbReference type="NCBI Taxonomy" id="5037"/>
    <lineage>
        <taxon>Eukaryota</taxon>
        <taxon>Fungi</taxon>
        <taxon>Dikarya</taxon>
        <taxon>Ascomycota</taxon>
        <taxon>Pezizomycotina</taxon>
        <taxon>Eurotiomycetes</taxon>
        <taxon>Eurotiomycetidae</taxon>
        <taxon>Onygenales</taxon>
        <taxon>Ajellomycetaceae</taxon>
        <taxon>Histoplasma</taxon>
    </lineage>
</organism>
<dbReference type="Proteomes" id="UP000663671">
    <property type="component" value="Chromosome 2"/>
</dbReference>